<dbReference type="EMBL" id="CAJPDT010000016">
    <property type="protein sequence ID" value="CAF9916150.1"/>
    <property type="molecule type" value="Genomic_DNA"/>
</dbReference>
<dbReference type="SUPFAM" id="SSF57701">
    <property type="entry name" value="Zn2/Cys6 DNA-binding domain"/>
    <property type="match status" value="1"/>
</dbReference>
<evidence type="ECO:0000256" key="4">
    <source>
        <dbReference type="SAM" id="MobiDB-lite"/>
    </source>
</evidence>
<dbReference type="PANTHER" id="PTHR31001">
    <property type="entry name" value="UNCHARACTERIZED TRANSCRIPTIONAL REGULATORY PROTEIN"/>
    <property type="match status" value="1"/>
</dbReference>
<comment type="caution">
    <text evidence="6">The sequence shown here is derived from an EMBL/GenBank/DDBJ whole genome shotgun (WGS) entry which is preliminary data.</text>
</comment>
<feature type="compositionally biased region" description="Basic and acidic residues" evidence="4">
    <location>
        <begin position="164"/>
        <end position="173"/>
    </location>
</feature>
<name>A0A8H3ICX6_9LECA</name>
<comment type="subcellular location">
    <subcellularLocation>
        <location evidence="1">Nucleus</location>
    </subcellularLocation>
</comment>
<dbReference type="InterPro" id="IPR050613">
    <property type="entry name" value="Sec_Metabolite_Reg"/>
</dbReference>
<dbReference type="CDD" id="cd00067">
    <property type="entry name" value="GAL4"/>
    <property type="match status" value="1"/>
</dbReference>
<dbReference type="PROSITE" id="PS50048">
    <property type="entry name" value="ZN2_CY6_FUNGAL_2"/>
    <property type="match status" value="1"/>
</dbReference>
<dbReference type="GO" id="GO:0008270">
    <property type="term" value="F:zinc ion binding"/>
    <property type="evidence" value="ECO:0007669"/>
    <property type="project" value="InterPro"/>
</dbReference>
<keyword evidence="3" id="KW-0539">Nucleus</keyword>
<keyword evidence="7" id="KW-1185">Reference proteome</keyword>
<dbReference type="Gene3D" id="4.10.240.10">
    <property type="entry name" value="Zn(2)-C6 fungal-type DNA-binding domain"/>
    <property type="match status" value="1"/>
</dbReference>
<dbReference type="Pfam" id="PF04082">
    <property type="entry name" value="Fungal_trans"/>
    <property type="match status" value="1"/>
</dbReference>
<dbReference type="GO" id="GO:0005634">
    <property type="term" value="C:nucleus"/>
    <property type="evidence" value="ECO:0007669"/>
    <property type="project" value="UniProtKB-SubCell"/>
</dbReference>
<dbReference type="CDD" id="cd12148">
    <property type="entry name" value="fungal_TF_MHR"/>
    <property type="match status" value="1"/>
</dbReference>
<dbReference type="InterPro" id="IPR007219">
    <property type="entry name" value="XnlR_reg_dom"/>
</dbReference>
<dbReference type="Proteomes" id="UP000664534">
    <property type="component" value="Unassembled WGS sequence"/>
</dbReference>
<feature type="region of interest" description="Disordered" evidence="4">
    <location>
        <begin position="142"/>
        <end position="182"/>
    </location>
</feature>
<reference evidence="6" key="1">
    <citation type="submission" date="2021-03" db="EMBL/GenBank/DDBJ databases">
        <authorList>
            <person name="Tagirdzhanova G."/>
        </authorList>
    </citation>
    <scope>NUCLEOTIDE SEQUENCE</scope>
</reference>
<feature type="region of interest" description="Disordered" evidence="4">
    <location>
        <begin position="1"/>
        <end position="46"/>
    </location>
</feature>
<dbReference type="GO" id="GO:0003677">
    <property type="term" value="F:DNA binding"/>
    <property type="evidence" value="ECO:0007669"/>
    <property type="project" value="InterPro"/>
</dbReference>
<accession>A0A8H3ICX6</accession>
<dbReference type="SMART" id="SM00906">
    <property type="entry name" value="Fungal_trans"/>
    <property type="match status" value="1"/>
</dbReference>
<dbReference type="PANTHER" id="PTHR31001:SF50">
    <property type="entry name" value="ZN(II)2CYS6 TRANSCRIPTION FACTOR (EUROFUNG)"/>
    <property type="match status" value="1"/>
</dbReference>
<evidence type="ECO:0000259" key="5">
    <source>
        <dbReference type="PROSITE" id="PS50048"/>
    </source>
</evidence>
<evidence type="ECO:0000256" key="2">
    <source>
        <dbReference type="ARBA" id="ARBA00022723"/>
    </source>
</evidence>
<dbReference type="InterPro" id="IPR036864">
    <property type="entry name" value="Zn2-C6_fun-type_DNA-bd_sf"/>
</dbReference>
<dbReference type="PROSITE" id="PS00463">
    <property type="entry name" value="ZN2_CY6_FUNGAL_1"/>
    <property type="match status" value="1"/>
</dbReference>
<evidence type="ECO:0000256" key="3">
    <source>
        <dbReference type="ARBA" id="ARBA00023242"/>
    </source>
</evidence>
<protein>
    <recommendedName>
        <fullName evidence="5">Zn(2)-C6 fungal-type domain-containing protein</fullName>
    </recommendedName>
</protein>
<dbReference type="SMART" id="SM00066">
    <property type="entry name" value="GAL4"/>
    <property type="match status" value="1"/>
</dbReference>
<feature type="compositionally biased region" description="Acidic residues" evidence="4">
    <location>
        <begin position="226"/>
        <end position="235"/>
    </location>
</feature>
<feature type="domain" description="Zn(2)-C6 fungal-type" evidence="5">
    <location>
        <begin position="54"/>
        <end position="83"/>
    </location>
</feature>
<dbReference type="GO" id="GO:0000981">
    <property type="term" value="F:DNA-binding transcription factor activity, RNA polymerase II-specific"/>
    <property type="evidence" value="ECO:0007669"/>
    <property type="project" value="InterPro"/>
</dbReference>
<evidence type="ECO:0000313" key="6">
    <source>
        <dbReference type="EMBL" id="CAF9916150.1"/>
    </source>
</evidence>
<dbReference type="Pfam" id="PF00172">
    <property type="entry name" value="Zn_clus"/>
    <property type="match status" value="1"/>
</dbReference>
<feature type="compositionally biased region" description="Low complexity" evidence="4">
    <location>
        <begin position="14"/>
        <end position="46"/>
    </location>
</feature>
<organism evidence="6 7">
    <name type="scientific">Imshaugia aleurites</name>
    <dbReference type="NCBI Taxonomy" id="172621"/>
    <lineage>
        <taxon>Eukaryota</taxon>
        <taxon>Fungi</taxon>
        <taxon>Dikarya</taxon>
        <taxon>Ascomycota</taxon>
        <taxon>Pezizomycotina</taxon>
        <taxon>Lecanoromycetes</taxon>
        <taxon>OSLEUM clade</taxon>
        <taxon>Lecanoromycetidae</taxon>
        <taxon>Lecanorales</taxon>
        <taxon>Lecanorineae</taxon>
        <taxon>Parmeliaceae</taxon>
        <taxon>Imshaugia</taxon>
    </lineage>
</organism>
<feature type="region of interest" description="Disordered" evidence="4">
    <location>
        <begin position="787"/>
        <end position="828"/>
    </location>
</feature>
<keyword evidence="2" id="KW-0479">Metal-binding</keyword>
<dbReference type="AlphaFoldDB" id="A0A8H3ICX6"/>
<sequence length="904" mass="100597">MSQVLAETGLVATSPESASASAGASPSGPEKNATSAASARTPSSAPAQASKLRSCIACRTRKVRCDRQSPCSRCCRANIACVSSSNNRPPKWARRLERLTNNAAASNIPAPQDADPDVGKVIDRLRKLEYLVKELSGQLEQAHAAARSAGGGPSGANSPGSSTQDRDAERQRDTSSAMNTSSVQKQFGRLVLQDANHSRYVSSGFWSRVNDELDGLKMDTRGLAEDEFDSSDDEASLGTTPSTQELERTPSERHAFLFRHNLSPSAPDLRQFHPLPSQIPFLLDVISENVNVFFQIVHIPTITKMVRDLRGSGMTCRTLADEALMFSIYYAAITSMEEDDVMTNFGSSKTELNLKYRLGLEHALAKADFLNVPNIVLVQAFALFLGLVRRHDSPRFVWMMTGLVIRMAQYLGLQRDGTHFEHLTPFEIEMRRRVWWAVYTLDLRASEDQGTDLTITSGSFDTRMPLNINDVDIDPETKEMPIERNGVTDMSFTRIFLGISDITRQMMATSIRESVTGLEDQSRLLNEIYQKFEQGYCQYMTESGNIAYWVGVTIARLVMAKMTLIVFFPVLFSSPNERISDELRTKLLVSAIEVAEYNHALNAEQACRQWRWVYQTYTHWHAIVYLIIEICGRPWSPIVERAWVALHSSWLIPAQTPMDKNLRIWVPLRKLMNKACKHRDAELKRLRADQQAAARLEMEDQEIPSPSSSGPFPTGSSVDIFRERWRQLIAMTEGLGDGIKTSGTSGAGLADPSIHPTHTSEPSARFAYDNSPGNFSSNMTFEPAYLGTSGQQVGQTPESTNTRTHEPASTTNGPSDLASEQTVAPSYSPFPTVPADWSDDRTMEPGFVPWLWANADSSFDVFSNLDVDPVDFNMDLDGEVNWYNWVESAKGMEWDAEPSGNGRT</sequence>
<dbReference type="InterPro" id="IPR001138">
    <property type="entry name" value="Zn2Cys6_DnaBD"/>
</dbReference>
<gene>
    <name evidence="6" type="ORF">IMSHALPRED_002992</name>
</gene>
<dbReference type="OrthoDB" id="3989227at2759"/>
<feature type="region of interest" description="Disordered" evidence="4">
    <location>
        <begin position="226"/>
        <end position="249"/>
    </location>
</feature>
<proteinExistence type="predicted"/>
<feature type="compositionally biased region" description="Polar residues" evidence="4">
    <location>
        <begin position="788"/>
        <end position="825"/>
    </location>
</feature>
<dbReference type="GO" id="GO:0006351">
    <property type="term" value="P:DNA-templated transcription"/>
    <property type="evidence" value="ECO:0007669"/>
    <property type="project" value="InterPro"/>
</dbReference>
<evidence type="ECO:0000256" key="1">
    <source>
        <dbReference type="ARBA" id="ARBA00004123"/>
    </source>
</evidence>
<evidence type="ECO:0000313" key="7">
    <source>
        <dbReference type="Proteomes" id="UP000664534"/>
    </source>
</evidence>